<dbReference type="EMBL" id="JAMZIH010008546">
    <property type="protein sequence ID" value="KAJ1671877.1"/>
    <property type="molecule type" value="Genomic_DNA"/>
</dbReference>
<gene>
    <name evidence="1" type="ORF">EV182_007398</name>
</gene>
<keyword evidence="2" id="KW-1185">Reference proteome</keyword>
<sequence length="116" mass="13162">MAAAVGGTGSGSVLAIDKSQKNEFESFVNFIRLYHEQQIFNILQQDDDTAHYSLCIDLNDLIKHDVALAYSLLESPSRYLPLMDLATQELQRQTIATHLMRECISEKPNVHVRITR</sequence>
<evidence type="ECO:0000313" key="1">
    <source>
        <dbReference type="EMBL" id="KAJ1671877.1"/>
    </source>
</evidence>
<evidence type="ECO:0000313" key="2">
    <source>
        <dbReference type="Proteomes" id="UP001145114"/>
    </source>
</evidence>
<organism evidence="1 2">
    <name type="scientific">Spiromyces aspiralis</name>
    <dbReference type="NCBI Taxonomy" id="68401"/>
    <lineage>
        <taxon>Eukaryota</taxon>
        <taxon>Fungi</taxon>
        <taxon>Fungi incertae sedis</taxon>
        <taxon>Zoopagomycota</taxon>
        <taxon>Kickxellomycotina</taxon>
        <taxon>Kickxellomycetes</taxon>
        <taxon>Kickxellales</taxon>
        <taxon>Kickxellaceae</taxon>
        <taxon>Spiromyces</taxon>
    </lineage>
</organism>
<comment type="caution">
    <text evidence="1">The sequence shown here is derived from an EMBL/GenBank/DDBJ whole genome shotgun (WGS) entry which is preliminary data.</text>
</comment>
<accession>A0ACC1H7M8</accession>
<proteinExistence type="predicted"/>
<name>A0ACC1H7M8_9FUNG</name>
<protein>
    <submittedName>
        <fullName evidence="1">Uncharacterized protein</fullName>
    </submittedName>
</protein>
<dbReference type="Proteomes" id="UP001145114">
    <property type="component" value="Unassembled WGS sequence"/>
</dbReference>
<reference evidence="1" key="1">
    <citation type="submission" date="2022-06" db="EMBL/GenBank/DDBJ databases">
        <title>Phylogenomic reconstructions and comparative analyses of Kickxellomycotina fungi.</title>
        <authorList>
            <person name="Reynolds N.K."/>
            <person name="Stajich J.E."/>
            <person name="Barry K."/>
            <person name="Grigoriev I.V."/>
            <person name="Crous P."/>
            <person name="Smith M.E."/>
        </authorList>
    </citation>
    <scope>NUCLEOTIDE SEQUENCE</scope>
    <source>
        <strain evidence="1">RSA 2271</strain>
    </source>
</reference>